<gene>
    <name evidence="2" type="ORF">H1D44_02400</name>
</gene>
<feature type="transmembrane region" description="Helical" evidence="1">
    <location>
        <begin position="256"/>
        <end position="280"/>
    </location>
</feature>
<name>A0A7W0AC94_9GAMM</name>
<feature type="transmembrane region" description="Helical" evidence="1">
    <location>
        <begin position="331"/>
        <end position="350"/>
    </location>
</feature>
<evidence type="ECO:0000313" key="3">
    <source>
        <dbReference type="Proteomes" id="UP000518091"/>
    </source>
</evidence>
<proteinExistence type="predicted"/>
<accession>A0A7W0AC94</accession>
<feature type="transmembrane region" description="Helical" evidence="1">
    <location>
        <begin position="178"/>
        <end position="202"/>
    </location>
</feature>
<dbReference type="GO" id="GO:0015501">
    <property type="term" value="F:glutamate:sodium symporter activity"/>
    <property type="evidence" value="ECO:0007669"/>
    <property type="project" value="InterPro"/>
</dbReference>
<feature type="transmembrane region" description="Helical" evidence="1">
    <location>
        <begin position="120"/>
        <end position="139"/>
    </location>
</feature>
<sequence>MTMTVGELFIALVLISLVLLVSNAIRNVSPWLRRLFLPSSVIGGAILLLLGPEVIGRGVTGPFEEAAGLFPEYVYESWAALPGLLINVVFAALFIGRPIPGLRTIWMRAGPQVVVGQTMAWGQYVVGLTLALLILAPVFGMNPMAGALIEIGFEGGHGTAAGMADTFTELGFEEGADLALGLATVGIVSGVLIGTLMINIAARRGVISLDKTRKTSDALDEAQAMSQGEENELPPTEEYSEFKKDLAQEEETADPLSLHIGLVGIAIVIGWLILTGLQWIEQQTWARNDGLEILAHVPLFPIAMIGGVIVQLCVTRFGLEPHVSSRTMARIAGTALDFTIVAALATLSLTALGEHFIPFLLLALAGIGWSLFVLIVIAPRVIPENWFERGIGDFGQSMGVTVTGLLLMRMADPKNRSGAFESFGYKQLMFEPVVGGGLFTAASLPLIAQFGAPTILGFTLILTVAWLVFGLLYFGRMVPERGRGRWGVKSP</sequence>
<keyword evidence="1" id="KW-1133">Transmembrane helix</keyword>
<feature type="transmembrane region" description="Helical" evidence="1">
    <location>
        <begin position="300"/>
        <end position="319"/>
    </location>
</feature>
<feature type="transmembrane region" description="Helical" evidence="1">
    <location>
        <begin position="454"/>
        <end position="475"/>
    </location>
</feature>
<evidence type="ECO:0000256" key="1">
    <source>
        <dbReference type="SAM" id="Phobius"/>
    </source>
</evidence>
<keyword evidence="1" id="KW-0812">Transmembrane</keyword>
<dbReference type="PANTHER" id="PTHR36178:SF1">
    <property type="entry name" value="SODIUM_GLUTAMATE SYMPORTER"/>
    <property type="match status" value="1"/>
</dbReference>
<feature type="transmembrane region" description="Helical" evidence="1">
    <location>
        <begin position="356"/>
        <end position="378"/>
    </location>
</feature>
<dbReference type="AlphaFoldDB" id="A0A7W0AC94"/>
<dbReference type="GO" id="GO:0015813">
    <property type="term" value="P:L-glutamate transmembrane transport"/>
    <property type="evidence" value="ECO:0007669"/>
    <property type="project" value="InterPro"/>
</dbReference>
<reference evidence="2 3" key="1">
    <citation type="submission" date="2020-07" db="EMBL/GenBank/DDBJ databases">
        <title>Identification of Halomonas strains.</title>
        <authorList>
            <person name="Xiao Z."/>
            <person name="Shen J."/>
        </authorList>
    </citation>
    <scope>NUCLEOTIDE SEQUENCE [LARGE SCALE GENOMIC DNA]</scope>
    <source>
        <strain evidence="2 3">DSM 17331</strain>
    </source>
</reference>
<dbReference type="Pfam" id="PF03616">
    <property type="entry name" value="Glt_symporter"/>
    <property type="match status" value="1"/>
</dbReference>
<organism evidence="2 3">
    <name type="scientific">Billgrantia kenyensis</name>
    <dbReference type="NCBI Taxonomy" id="321266"/>
    <lineage>
        <taxon>Bacteria</taxon>
        <taxon>Pseudomonadati</taxon>
        <taxon>Pseudomonadota</taxon>
        <taxon>Gammaproteobacteria</taxon>
        <taxon>Oceanospirillales</taxon>
        <taxon>Halomonadaceae</taxon>
        <taxon>Billgrantia</taxon>
    </lineage>
</organism>
<dbReference type="InterPro" id="IPR004445">
    <property type="entry name" value="GltS"/>
</dbReference>
<keyword evidence="1" id="KW-0472">Membrane</keyword>
<comment type="caution">
    <text evidence="2">The sequence shown here is derived from an EMBL/GenBank/DDBJ whole genome shotgun (WGS) entry which is preliminary data.</text>
</comment>
<feature type="transmembrane region" description="Helical" evidence="1">
    <location>
        <begin position="428"/>
        <end position="448"/>
    </location>
</feature>
<protein>
    <submittedName>
        <fullName evidence="2">Sodium:glutamate symporter</fullName>
    </submittedName>
</protein>
<dbReference type="RefSeq" id="WP_181513235.1">
    <property type="nucleotide sequence ID" value="NZ_JABFUB010000001.1"/>
</dbReference>
<dbReference type="PANTHER" id="PTHR36178">
    <property type="entry name" value="SLR0625 PROTEIN"/>
    <property type="match status" value="1"/>
</dbReference>
<dbReference type="Proteomes" id="UP000518091">
    <property type="component" value="Unassembled WGS sequence"/>
</dbReference>
<feature type="transmembrane region" description="Helical" evidence="1">
    <location>
        <begin position="78"/>
        <end position="99"/>
    </location>
</feature>
<dbReference type="EMBL" id="JACEFT010000001">
    <property type="protein sequence ID" value="MBA2777743.1"/>
    <property type="molecule type" value="Genomic_DNA"/>
</dbReference>
<dbReference type="GO" id="GO:0016020">
    <property type="term" value="C:membrane"/>
    <property type="evidence" value="ECO:0007669"/>
    <property type="project" value="InterPro"/>
</dbReference>
<evidence type="ECO:0000313" key="2">
    <source>
        <dbReference type="EMBL" id="MBA2777743.1"/>
    </source>
</evidence>